<evidence type="ECO:0000256" key="9">
    <source>
        <dbReference type="ARBA" id="ARBA00023316"/>
    </source>
</evidence>
<dbReference type="GO" id="GO:0051301">
    <property type="term" value="P:cell division"/>
    <property type="evidence" value="ECO:0007669"/>
    <property type="project" value="UniProtKB-KW"/>
</dbReference>
<dbReference type="PANTHER" id="PTHR21015">
    <property type="entry name" value="UDP-N-ACETYLGLUCOSAMINE--N-ACETYLMURAMYL-(PENTAPEPTIDE) PYROPHOSPHORYL-UNDECAPRENOL N-ACETYLGLUCOSAMINE TRANSFERASE 1"/>
    <property type="match status" value="1"/>
</dbReference>
<feature type="domain" description="Glycosyl transferase family 28 C-terminal" evidence="12">
    <location>
        <begin position="187"/>
        <end position="342"/>
    </location>
</feature>
<dbReference type="InterPro" id="IPR007235">
    <property type="entry name" value="Glyco_trans_28_C"/>
</dbReference>
<proteinExistence type="inferred from homology"/>
<dbReference type="NCBIfam" id="NF009102">
    <property type="entry name" value="PRK12446.1"/>
    <property type="match status" value="1"/>
</dbReference>
<comment type="function">
    <text evidence="10">Cell wall formation. Catalyzes the transfer of a GlcNAc subunit on undecaprenyl-pyrophosphoryl-MurNAc-pentapeptide (lipid intermediate I) to form undecaprenyl-pyrophosphoryl-MurNAc-(pentapeptide)GlcNAc (lipid intermediate II).</text>
</comment>
<feature type="binding site" evidence="10">
    <location>
        <begin position="11"/>
        <end position="13"/>
    </location>
    <ligand>
        <name>UDP-N-acetyl-alpha-D-glucosamine</name>
        <dbReference type="ChEBI" id="CHEBI:57705"/>
    </ligand>
</feature>
<name>A0A9D0ZNX9_9FIRM</name>
<dbReference type="Proteomes" id="UP000824260">
    <property type="component" value="Unassembled WGS sequence"/>
</dbReference>
<evidence type="ECO:0000259" key="12">
    <source>
        <dbReference type="Pfam" id="PF04101"/>
    </source>
</evidence>
<evidence type="ECO:0000256" key="1">
    <source>
        <dbReference type="ARBA" id="ARBA00022475"/>
    </source>
</evidence>
<keyword evidence="3 10" id="KW-0328">Glycosyltransferase</keyword>
<dbReference type="Pfam" id="PF04101">
    <property type="entry name" value="Glyco_tran_28_C"/>
    <property type="match status" value="1"/>
</dbReference>
<dbReference type="AlphaFoldDB" id="A0A9D0ZNX9"/>
<evidence type="ECO:0000256" key="3">
    <source>
        <dbReference type="ARBA" id="ARBA00022676"/>
    </source>
</evidence>
<evidence type="ECO:0000256" key="7">
    <source>
        <dbReference type="ARBA" id="ARBA00023136"/>
    </source>
</evidence>
<dbReference type="EMBL" id="DVFZ01000106">
    <property type="protein sequence ID" value="HIQ83702.1"/>
    <property type="molecule type" value="Genomic_DNA"/>
</dbReference>
<organism evidence="13 14">
    <name type="scientific">Candidatus Pullichristensenella stercorigallinarum</name>
    <dbReference type="NCBI Taxonomy" id="2840909"/>
    <lineage>
        <taxon>Bacteria</taxon>
        <taxon>Bacillati</taxon>
        <taxon>Bacillota</taxon>
        <taxon>Clostridia</taxon>
        <taxon>Candidatus Pullichristensenella</taxon>
    </lineage>
</organism>
<keyword evidence="4 10" id="KW-0808">Transferase</keyword>
<evidence type="ECO:0000256" key="6">
    <source>
        <dbReference type="ARBA" id="ARBA00022984"/>
    </source>
</evidence>
<evidence type="ECO:0000313" key="13">
    <source>
        <dbReference type="EMBL" id="HIQ83702.1"/>
    </source>
</evidence>
<comment type="caution">
    <text evidence="13">The sequence shown here is derived from an EMBL/GenBank/DDBJ whole genome shotgun (WGS) entry which is preliminary data.</text>
</comment>
<dbReference type="CDD" id="cd03785">
    <property type="entry name" value="GT28_MurG"/>
    <property type="match status" value="1"/>
</dbReference>
<dbReference type="GO" id="GO:0009252">
    <property type="term" value="P:peptidoglycan biosynthetic process"/>
    <property type="evidence" value="ECO:0007669"/>
    <property type="project" value="UniProtKB-UniRule"/>
</dbReference>
<dbReference type="GO" id="GO:0071555">
    <property type="term" value="P:cell wall organization"/>
    <property type="evidence" value="ECO:0007669"/>
    <property type="project" value="UniProtKB-KW"/>
</dbReference>
<dbReference type="GO" id="GO:0050511">
    <property type="term" value="F:undecaprenyldiphospho-muramoylpentapeptide beta-N-acetylglucosaminyltransferase activity"/>
    <property type="evidence" value="ECO:0007669"/>
    <property type="project" value="UniProtKB-UniRule"/>
</dbReference>
<gene>
    <name evidence="10" type="primary">murG</name>
    <name evidence="13" type="ORF">IAA52_11440</name>
</gene>
<keyword evidence="2 10" id="KW-0132">Cell division</keyword>
<keyword evidence="9 10" id="KW-0961">Cell wall biogenesis/degradation</keyword>
<comment type="pathway">
    <text evidence="10">Cell wall biogenesis; peptidoglycan biosynthesis.</text>
</comment>
<reference evidence="13" key="2">
    <citation type="journal article" date="2021" name="PeerJ">
        <title>Extensive microbial diversity within the chicken gut microbiome revealed by metagenomics and culture.</title>
        <authorList>
            <person name="Gilroy R."/>
            <person name="Ravi A."/>
            <person name="Getino M."/>
            <person name="Pursley I."/>
            <person name="Horton D.L."/>
            <person name="Alikhan N.F."/>
            <person name="Baker D."/>
            <person name="Gharbi K."/>
            <person name="Hall N."/>
            <person name="Watson M."/>
            <person name="Adriaenssens E.M."/>
            <person name="Foster-Nyarko E."/>
            <person name="Jarju S."/>
            <person name="Secka A."/>
            <person name="Antonio M."/>
            <person name="Oren A."/>
            <person name="Chaudhuri R.R."/>
            <person name="La Ragione R."/>
            <person name="Hildebrand F."/>
            <person name="Pallen M.J."/>
        </authorList>
    </citation>
    <scope>NUCLEOTIDE SEQUENCE</scope>
    <source>
        <strain evidence="13">ChiSjej6B24-2974</strain>
    </source>
</reference>
<dbReference type="Pfam" id="PF03033">
    <property type="entry name" value="Glyco_transf_28"/>
    <property type="match status" value="1"/>
</dbReference>
<dbReference type="GO" id="GO:0005886">
    <property type="term" value="C:plasma membrane"/>
    <property type="evidence" value="ECO:0007669"/>
    <property type="project" value="UniProtKB-SubCell"/>
</dbReference>
<keyword evidence="6 10" id="KW-0573">Peptidoglycan synthesis</keyword>
<feature type="binding site" evidence="10">
    <location>
        <position position="289"/>
    </location>
    <ligand>
        <name>UDP-N-acetyl-alpha-D-glucosamine</name>
        <dbReference type="ChEBI" id="CHEBI:57705"/>
    </ligand>
</feature>
<protein>
    <recommendedName>
        <fullName evidence="10">UDP-N-acetylglucosamine--N-acetylmuramyl-(pentapeptide) pyrophosphoryl-undecaprenol N-acetylglucosamine transferase</fullName>
        <ecNumber evidence="10">2.4.1.227</ecNumber>
    </recommendedName>
    <alternativeName>
        <fullName evidence="10">Undecaprenyl-PP-MurNAc-pentapeptide-UDPGlcNAc GlcNAc transferase</fullName>
    </alternativeName>
</protein>
<evidence type="ECO:0000256" key="4">
    <source>
        <dbReference type="ARBA" id="ARBA00022679"/>
    </source>
</evidence>
<dbReference type="InterPro" id="IPR006009">
    <property type="entry name" value="GlcNAc_MurG"/>
</dbReference>
<dbReference type="InterPro" id="IPR004276">
    <property type="entry name" value="GlycoTrans_28_N"/>
</dbReference>
<keyword evidence="1 10" id="KW-1003">Cell membrane</keyword>
<dbReference type="EC" id="2.4.1.227" evidence="10"/>
<evidence type="ECO:0000259" key="11">
    <source>
        <dbReference type="Pfam" id="PF03033"/>
    </source>
</evidence>
<feature type="binding site" evidence="10">
    <location>
        <position position="164"/>
    </location>
    <ligand>
        <name>UDP-N-acetyl-alpha-D-glucosamine</name>
        <dbReference type="ChEBI" id="CHEBI:57705"/>
    </ligand>
</feature>
<dbReference type="NCBIfam" id="TIGR01133">
    <property type="entry name" value="murG"/>
    <property type="match status" value="1"/>
</dbReference>
<comment type="similarity">
    <text evidence="10">Belongs to the glycosyltransferase 28 family. MurG subfamily.</text>
</comment>
<comment type="subcellular location">
    <subcellularLocation>
        <location evidence="10">Cell membrane</location>
        <topology evidence="10">Peripheral membrane protein</topology>
        <orientation evidence="10">Cytoplasmic side</orientation>
    </subcellularLocation>
</comment>
<comment type="catalytic activity">
    <reaction evidence="10">
        <text>di-trans,octa-cis-undecaprenyl diphospho-N-acetyl-alpha-D-muramoyl-L-alanyl-D-glutamyl-meso-2,6-diaminopimeloyl-D-alanyl-D-alanine + UDP-N-acetyl-alpha-D-glucosamine = di-trans,octa-cis-undecaprenyl diphospho-[N-acetyl-alpha-D-glucosaminyl-(1-&gt;4)]-N-acetyl-alpha-D-muramoyl-L-alanyl-D-glutamyl-meso-2,6-diaminopimeloyl-D-alanyl-D-alanine + UDP + H(+)</text>
        <dbReference type="Rhea" id="RHEA:31227"/>
        <dbReference type="ChEBI" id="CHEBI:15378"/>
        <dbReference type="ChEBI" id="CHEBI:57705"/>
        <dbReference type="ChEBI" id="CHEBI:58223"/>
        <dbReference type="ChEBI" id="CHEBI:61387"/>
        <dbReference type="ChEBI" id="CHEBI:61388"/>
        <dbReference type="EC" id="2.4.1.227"/>
    </reaction>
</comment>
<evidence type="ECO:0000256" key="2">
    <source>
        <dbReference type="ARBA" id="ARBA00022618"/>
    </source>
</evidence>
<accession>A0A9D0ZNX9</accession>
<evidence type="ECO:0000256" key="5">
    <source>
        <dbReference type="ARBA" id="ARBA00022960"/>
    </source>
</evidence>
<dbReference type="PANTHER" id="PTHR21015:SF27">
    <property type="entry name" value="UDP-N-ACETYLGLUCOSAMINE--N-ACETYLMURAMYL-(PENTAPEPTIDE) PYROPHOSPHORYL-UNDECAPRENOL N-ACETYLGLUCOSAMINE TRANSFERASE"/>
    <property type="match status" value="1"/>
</dbReference>
<evidence type="ECO:0000256" key="8">
    <source>
        <dbReference type="ARBA" id="ARBA00023306"/>
    </source>
</evidence>
<reference evidence="13" key="1">
    <citation type="submission" date="2020-10" db="EMBL/GenBank/DDBJ databases">
        <authorList>
            <person name="Gilroy R."/>
        </authorList>
    </citation>
    <scope>NUCLEOTIDE SEQUENCE</scope>
    <source>
        <strain evidence="13">ChiSjej6B24-2974</strain>
    </source>
</reference>
<evidence type="ECO:0000256" key="10">
    <source>
        <dbReference type="HAMAP-Rule" id="MF_00033"/>
    </source>
</evidence>
<sequence>MKRIVLTGGGTAGHVTPNLALIPRLLADGWDVHYIGEENGVEKRLTASIPGVTYHSVSTGKLRRYFDPKNFTDPFKVIKGVGQASKLMKKLKPDVVFSKGGFVSVPVVYGARLHKVPVLLHESDMTPGLANKLCAPFARKILCTFPEAARGFGEKGVYTGTPIRPEILSGSREKGLATFGFSDGRPVLMVTGGSSGAQAINAAVREALPKLLESFQVLHLCGPGNADESMLGTVGYVQCEYLDSEMADAYACANILISRAGSNTLCEILALRKPALLIPYPMGASRGDQIVNARSFEARGLSRVLMQEDMTADRLVTEVISLYRERGSLYEKMDKEPSANGVDNVLKEIYAVAGK</sequence>
<dbReference type="GO" id="GO:0008360">
    <property type="term" value="P:regulation of cell shape"/>
    <property type="evidence" value="ECO:0007669"/>
    <property type="project" value="UniProtKB-KW"/>
</dbReference>
<feature type="domain" description="Glycosyltransferase family 28 N-terminal" evidence="11">
    <location>
        <begin position="4"/>
        <end position="142"/>
    </location>
</feature>
<dbReference type="HAMAP" id="MF_00033">
    <property type="entry name" value="MurG"/>
    <property type="match status" value="1"/>
</dbReference>
<keyword evidence="7 10" id="KW-0472">Membrane</keyword>
<keyword evidence="8 10" id="KW-0131">Cell cycle</keyword>
<evidence type="ECO:0000313" key="14">
    <source>
        <dbReference type="Proteomes" id="UP000824260"/>
    </source>
</evidence>
<dbReference type="Gene3D" id="3.40.50.2000">
    <property type="entry name" value="Glycogen Phosphorylase B"/>
    <property type="match status" value="2"/>
</dbReference>
<dbReference type="GO" id="GO:0005975">
    <property type="term" value="P:carbohydrate metabolic process"/>
    <property type="evidence" value="ECO:0007669"/>
    <property type="project" value="InterPro"/>
</dbReference>
<keyword evidence="5 10" id="KW-0133">Cell shape</keyword>
<dbReference type="SUPFAM" id="SSF53756">
    <property type="entry name" value="UDP-Glycosyltransferase/glycogen phosphorylase"/>
    <property type="match status" value="1"/>
</dbReference>
<comment type="caution">
    <text evidence="10">Lacks conserved residue(s) required for the propagation of feature annotation.</text>
</comment>
<feature type="binding site" evidence="10">
    <location>
        <position position="194"/>
    </location>
    <ligand>
        <name>UDP-N-acetyl-alpha-D-glucosamine</name>
        <dbReference type="ChEBI" id="CHEBI:57705"/>
    </ligand>
</feature>